<keyword evidence="2" id="KW-1185">Reference proteome</keyword>
<proteinExistence type="predicted"/>
<protein>
    <submittedName>
        <fullName evidence="1">Uncharacterized protein</fullName>
    </submittedName>
</protein>
<reference evidence="1 2" key="1">
    <citation type="journal article" date="2023" name="G3 (Bethesda)">
        <title>A chromosome-length genome assembly and annotation of blackberry (Rubus argutus, cv. 'Hillquist').</title>
        <authorList>
            <person name="Bruna T."/>
            <person name="Aryal R."/>
            <person name="Dudchenko O."/>
            <person name="Sargent D.J."/>
            <person name="Mead D."/>
            <person name="Buti M."/>
            <person name="Cavallini A."/>
            <person name="Hytonen T."/>
            <person name="Andres J."/>
            <person name="Pham M."/>
            <person name="Weisz D."/>
            <person name="Mascagni F."/>
            <person name="Usai G."/>
            <person name="Natali L."/>
            <person name="Bassil N."/>
            <person name="Fernandez G.E."/>
            <person name="Lomsadze A."/>
            <person name="Armour M."/>
            <person name="Olukolu B."/>
            <person name="Poorten T."/>
            <person name="Britton C."/>
            <person name="Davik J."/>
            <person name="Ashrafi H."/>
            <person name="Aiden E.L."/>
            <person name="Borodovsky M."/>
            <person name="Worthington M."/>
        </authorList>
    </citation>
    <scope>NUCLEOTIDE SEQUENCE [LARGE SCALE GENOMIC DNA]</scope>
    <source>
        <strain evidence="1">PI 553951</strain>
    </source>
</reference>
<dbReference type="AlphaFoldDB" id="A0AAW1VUZ1"/>
<dbReference type="Proteomes" id="UP001457282">
    <property type="component" value="Unassembled WGS sequence"/>
</dbReference>
<accession>A0AAW1VUZ1</accession>
<evidence type="ECO:0000313" key="1">
    <source>
        <dbReference type="EMBL" id="KAK9911791.1"/>
    </source>
</evidence>
<name>A0AAW1VUZ1_RUBAR</name>
<comment type="caution">
    <text evidence="1">The sequence shown here is derived from an EMBL/GenBank/DDBJ whole genome shotgun (WGS) entry which is preliminary data.</text>
</comment>
<dbReference type="EMBL" id="JBEDUW010000007">
    <property type="protein sequence ID" value="KAK9911791.1"/>
    <property type="molecule type" value="Genomic_DNA"/>
</dbReference>
<gene>
    <name evidence="1" type="ORF">M0R45_035681</name>
</gene>
<organism evidence="1 2">
    <name type="scientific">Rubus argutus</name>
    <name type="common">Southern blackberry</name>
    <dbReference type="NCBI Taxonomy" id="59490"/>
    <lineage>
        <taxon>Eukaryota</taxon>
        <taxon>Viridiplantae</taxon>
        <taxon>Streptophyta</taxon>
        <taxon>Embryophyta</taxon>
        <taxon>Tracheophyta</taxon>
        <taxon>Spermatophyta</taxon>
        <taxon>Magnoliopsida</taxon>
        <taxon>eudicotyledons</taxon>
        <taxon>Gunneridae</taxon>
        <taxon>Pentapetalae</taxon>
        <taxon>rosids</taxon>
        <taxon>fabids</taxon>
        <taxon>Rosales</taxon>
        <taxon>Rosaceae</taxon>
        <taxon>Rosoideae</taxon>
        <taxon>Rosoideae incertae sedis</taxon>
        <taxon>Rubus</taxon>
    </lineage>
</organism>
<evidence type="ECO:0000313" key="2">
    <source>
        <dbReference type="Proteomes" id="UP001457282"/>
    </source>
</evidence>
<sequence>MQIRAGAAQGTLGLTTATTAEWEMVSGLDTVKHREVQLGRLQQRRRGVDDDGGGLGWVPAASIDVSGDVGDGVVAVEFGCRREKKGCRKEVGFGCSRDGA</sequence>